<dbReference type="EMBL" id="LCHU01000007">
    <property type="protein sequence ID" value="KKT41519.1"/>
    <property type="molecule type" value="Genomic_DNA"/>
</dbReference>
<sequence length="38" mass="4611">MLLCAYSKKRKETKKKVRPKKFWRTPKGAKRYKGKGRK</sequence>
<evidence type="ECO:0000313" key="3">
    <source>
        <dbReference type="Proteomes" id="UP000034736"/>
    </source>
</evidence>
<feature type="region of interest" description="Disordered" evidence="1">
    <location>
        <begin position="1"/>
        <end position="38"/>
    </location>
</feature>
<comment type="caution">
    <text evidence="2">The sequence shown here is derived from an EMBL/GenBank/DDBJ whole genome shotgun (WGS) entry which is preliminary data.</text>
</comment>
<accession>A0A0G1K153</accession>
<feature type="compositionally biased region" description="Basic residues" evidence="1">
    <location>
        <begin position="7"/>
        <end position="38"/>
    </location>
</feature>
<gene>
    <name evidence="2" type="ORF">UW30_C0007G0016</name>
</gene>
<protein>
    <submittedName>
        <fullName evidence="2">Uncharacterized protein</fullName>
    </submittedName>
</protein>
<evidence type="ECO:0000313" key="2">
    <source>
        <dbReference type="EMBL" id="KKT41519.1"/>
    </source>
</evidence>
<proteinExistence type="predicted"/>
<dbReference type="Proteomes" id="UP000034736">
    <property type="component" value="Unassembled WGS sequence"/>
</dbReference>
<name>A0A0G1K153_9BACT</name>
<reference evidence="2 3" key="1">
    <citation type="journal article" date="2015" name="Nature">
        <title>rRNA introns, odd ribosomes, and small enigmatic genomes across a large radiation of phyla.</title>
        <authorList>
            <person name="Brown C.T."/>
            <person name="Hug L.A."/>
            <person name="Thomas B.C."/>
            <person name="Sharon I."/>
            <person name="Castelle C.J."/>
            <person name="Singh A."/>
            <person name="Wilkins M.J."/>
            <person name="Williams K.H."/>
            <person name="Banfield J.F."/>
        </authorList>
    </citation>
    <scope>NUCLEOTIDE SEQUENCE [LARGE SCALE GENOMIC DNA]</scope>
</reference>
<dbReference type="AlphaFoldDB" id="A0A0G1K153"/>
<organism evidence="2 3">
    <name type="scientific">Candidatus Giovannonibacteria bacterium GW2011_GWA2_44_13b</name>
    <dbReference type="NCBI Taxonomy" id="1618647"/>
    <lineage>
        <taxon>Bacteria</taxon>
        <taxon>Candidatus Giovannoniibacteriota</taxon>
    </lineage>
</organism>
<evidence type="ECO:0000256" key="1">
    <source>
        <dbReference type="SAM" id="MobiDB-lite"/>
    </source>
</evidence>